<name>A0A811GGS6_9GAMM</name>
<feature type="transmembrane region" description="Helical" evidence="1">
    <location>
        <begin position="37"/>
        <end position="55"/>
    </location>
</feature>
<dbReference type="AlphaFoldDB" id="A0A811GGS6"/>
<dbReference type="RefSeq" id="WP_174558861.1">
    <property type="nucleotide sequence ID" value="NZ_CADDTS010000016.1"/>
</dbReference>
<proteinExistence type="predicted"/>
<feature type="transmembrane region" description="Helical" evidence="1">
    <location>
        <begin position="6"/>
        <end position="25"/>
    </location>
</feature>
<sequence length="138" mass="16320">MHTFLVFIGILSLVLLPFLAYVFVVPKLDNINHKQTFPIYSFIPGCLILAFAAFLKEDQSREISQACGKVQFYKTYSIKRDHFERIAIQFDGSKYNRHLRFEKYLEPKQKGEHVCFEYLDKFKNSDLSESKILKWVDK</sequence>
<accession>A0A811GGS6</accession>
<organism evidence="2 3">
    <name type="scientific">Acinetobacter bouvetii</name>
    <dbReference type="NCBI Taxonomy" id="202951"/>
    <lineage>
        <taxon>Bacteria</taxon>
        <taxon>Pseudomonadati</taxon>
        <taxon>Pseudomonadota</taxon>
        <taxon>Gammaproteobacteria</taxon>
        <taxon>Moraxellales</taxon>
        <taxon>Moraxellaceae</taxon>
        <taxon>Acinetobacter</taxon>
    </lineage>
</organism>
<dbReference type="EMBL" id="CADDTS010000016">
    <property type="protein sequence ID" value="CAB1211520.1"/>
    <property type="molecule type" value="Genomic_DNA"/>
</dbReference>
<evidence type="ECO:0000313" key="3">
    <source>
        <dbReference type="Proteomes" id="UP000489961"/>
    </source>
</evidence>
<protein>
    <submittedName>
        <fullName evidence="2">Uncharacterized protein</fullName>
    </submittedName>
</protein>
<keyword evidence="1" id="KW-0812">Transmembrane</keyword>
<evidence type="ECO:0000256" key="1">
    <source>
        <dbReference type="SAM" id="Phobius"/>
    </source>
</evidence>
<evidence type="ECO:0000313" key="2">
    <source>
        <dbReference type="EMBL" id="CAB1211520.1"/>
    </source>
</evidence>
<gene>
    <name evidence="2" type="ORF">SFB21_0909</name>
</gene>
<keyword evidence="1" id="KW-0472">Membrane</keyword>
<keyword evidence="1" id="KW-1133">Transmembrane helix</keyword>
<comment type="caution">
    <text evidence="2">The sequence shown here is derived from an EMBL/GenBank/DDBJ whole genome shotgun (WGS) entry which is preliminary data.</text>
</comment>
<reference evidence="2 3" key="1">
    <citation type="submission" date="2020-02" db="EMBL/GenBank/DDBJ databases">
        <authorList>
            <person name="Chaudhuri R."/>
        </authorList>
    </citation>
    <scope>NUCLEOTIDE SEQUENCE [LARGE SCALE GENOMIC DNA]</scope>
    <source>
        <strain evidence="2">SFB21</strain>
    </source>
</reference>
<dbReference type="Proteomes" id="UP000489961">
    <property type="component" value="Unassembled WGS sequence"/>
</dbReference>